<sequence length="85" mass="8551">MGIEQTIDRIKQVDAARADYPGEHLIVLGAGVLLLLAAGRSRSFLMRIAAGAAGGALIGRAASGTGGIAKLAGALQSGGLAWPRR</sequence>
<evidence type="ECO:0000313" key="2">
    <source>
        <dbReference type="EMBL" id="KIQ16717.1"/>
    </source>
</evidence>
<proteinExistence type="predicted"/>
<dbReference type="EMBL" id="JXQQ01000132">
    <property type="protein sequence ID" value="KIQ16717.1"/>
    <property type="molecule type" value="Genomic_DNA"/>
</dbReference>
<gene>
    <name evidence="2" type="ORF">RT97_30540</name>
</gene>
<dbReference type="RefSeq" id="WP_042582611.1">
    <property type="nucleotide sequence ID" value="NZ_JXQQ01000132.1"/>
</dbReference>
<evidence type="ECO:0000313" key="3">
    <source>
        <dbReference type="Proteomes" id="UP000032067"/>
    </source>
</evidence>
<dbReference type="Proteomes" id="UP000032067">
    <property type="component" value="Unassembled WGS sequence"/>
</dbReference>
<organism evidence="2 3">
    <name type="scientific">Variovorax paradoxus</name>
    <dbReference type="NCBI Taxonomy" id="34073"/>
    <lineage>
        <taxon>Bacteria</taxon>
        <taxon>Pseudomonadati</taxon>
        <taxon>Pseudomonadota</taxon>
        <taxon>Betaproteobacteria</taxon>
        <taxon>Burkholderiales</taxon>
        <taxon>Comamonadaceae</taxon>
        <taxon>Variovorax</taxon>
    </lineage>
</organism>
<keyword evidence="1" id="KW-0472">Membrane</keyword>
<accession>A0A0D0JSL3</accession>
<reference evidence="2 3" key="1">
    <citation type="submission" date="2014-12" db="EMBL/GenBank/DDBJ databases">
        <title>16Stimator: statistical estimation of ribosomal gene copy numbers from draft genome assemblies.</title>
        <authorList>
            <person name="Perisin M.A."/>
            <person name="Vetter M."/>
            <person name="Gilbert J.A."/>
            <person name="Bergelson J."/>
        </authorList>
    </citation>
    <scope>NUCLEOTIDE SEQUENCE [LARGE SCALE GENOMIC DNA]</scope>
    <source>
        <strain evidence="2 3">MEDvA23</strain>
    </source>
</reference>
<evidence type="ECO:0008006" key="4">
    <source>
        <dbReference type="Google" id="ProtNLM"/>
    </source>
</evidence>
<dbReference type="AlphaFoldDB" id="A0A0D0JSL3"/>
<comment type="caution">
    <text evidence="2">The sequence shown here is derived from an EMBL/GenBank/DDBJ whole genome shotgun (WGS) entry which is preliminary data.</text>
</comment>
<keyword evidence="1" id="KW-1133">Transmembrane helix</keyword>
<feature type="transmembrane region" description="Helical" evidence="1">
    <location>
        <begin position="20"/>
        <end position="38"/>
    </location>
</feature>
<keyword evidence="1" id="KW-0812">Transmembrane</keyword>
<evidence type="ECO:0000256" key="1">
    <source>
        <dbReference type="SAM" id="Phobius"/>
    </source>
</evidence>
<name>A0A0D0JSL3_VARPD</name>
<protein>
    <recommendedName>
        <fullName evidence="4">Transmembrane protein</fullName>
    </recommendedName>
</protein>